<organism evidence="5">
    <name type="scientific">uncultured Mycobacterium sp</name>
    <dbReference type="NCBI Taxonomy" id="171292"/>
    <lineage>
        <taxon>Bacteria</taxon>
        <taxon>Bacillati</taxon>
        <taxon>Actinomycetota</taxon>
        <taxon>Actinomycetes</taxon>
        <taxon>Mycobacteriales</taxon>
        <taxon>Mycobacteriaceae</taxon>
        <taxon>Mycobacterium</taxon>
        <taxon>environmental samples</taxon>
    </lineage>
</organism>
<dbReference type="AlphaFoldDB" id="A0A1Y5PQU8"/>
<dbReference type="CDD" id="cd02440">
    <property type="entry name" value="AdoMet_MTases"/>
    <property type="match status" value="1"/>
</dbReference>
<dbReference type="Pfam" id="PF08241">
    <property type="entry name" value="Methyltransf_11"/>
    <property type="match status" value="1"/>
</dbReference>
<dbReference type="InterPro" id="IPR013216">
    <property type="entry name" value="Methyltransf_11"/>
</dbReference>
<proteinExistence type="inferred from homology"/>
<sequence length="252" mass="27880">MDRPSHTNRRRADAFGLVADDYHRFRPRYPRSLIVELVDREDVRVLDVGAGTGIASVQLRDAGAEVLAVEPDARMAHVAAANGIHVEQATFEDWEPDDRSFDLVVSAQSFHWVQPHAALEKVATLLRPGGRLALLSNRITPVSPARAKLDEAFADLLEQSERWPVDAVHNDDLATTFESHGYSIERRQVLEPQHYAGDAWIDMVFTHSNVLTLDTRAQDELRARLTRIVGAGGVDAENHATVVIATPSARAS</sequence>
<evidence type="ECO:0000256" key="2">
    <source>
        <dbReference type="ARBA" id="ARBA00022603"/>
    </source>
</evidence>
<dbReference type="InterPro" id="IPR029063">
    <property type="entry name" value="SAM-dependent_MTases_sf"/>
</dbReference>
<reference evidence="5" key="1">
    <citation type="submission" date="2016-03" db="EMBL/GenBank/DDBJ databases">
        <authorList>
            <person name="Ploux O."/>
        </authorList>
    </citation>
    <scope>NUCLEOTIDE SEQUENCE</scope>
    <source>
        <strain evidence="5">UC10</strain>
    </source>
</reference>
<protein>
    <submittedName>
        <fullName evidence="5">Methyltransferase type 12</fullName>
    </submittedName>
</protein>
<evidence type="ECO:0000256" key="1">
    <source>
        <dbReference type="ARBA" id="ARBA00008361"/>
    </source>
</evidence>
<evidence type="ECO:0000256" key="3">
    <source>
        <dbReference type="ARBA" id="ARBA00022679"/>
    </source>
</evidence>
<keyword evidence="3 5" id="KW-0808">Transferase</keyword>
<evidence type="ECO:0000259" key="4">
    <source>
        <dbReference type="Pfam" id="PF08241"/>
    </source>
</evidence>
<name>A0A1Y5PQU8_9MYCO</name>
<gene>
    <name evidence="5" type="ORF">MHPYR_60029</name>
</gene>
<dbReference type="GO" id="GO:0008168">
    <property type="term" value="F:methyltransferase activity"/>
    <property type="evidence" value="ECO:0007669"/>
    <property type="project" value="UniProtKB-KW"/>
</dbReference>
<dbReference type="SUPFAM" id="SSF53335">
    <property type="entry name" value="S-adenosyl-L-methionine-dependent methyltransferases"/>
    <property type="match status" value="1"/>
</dbReference>
<dbReference type="InterPro" id="IPR051052">
    <property type="entry name" value="Diverse_substrate_MTase"/>
</dbReference>
<dbReference type="Gene3D" id="3.40.50.150">
    <property type="entry name" value="Vaccinia Virus protein VP39"/>
    <property type="match status" value="1"/>
</dbReference>
<dbReference type="GO" id="GO:0032259">
    <property type="term" value="P:methylation"/>
    <property type="evidence" value="ECO:0007669"/>
    <property type="project" value="UniProtKB-KW"/>
</dbReference>
<dbReference type="EMBL" id="FLQS01000056">
    <property type="protein sequence ID" value="SBS78541.1"/>
    <property type="molecule type" value="Genomic_DNA"/>
</dbReference>
<accession>A0A1Y5PQU8</accession>
<feature type="domain" description="Methyltransferase type 11" evidence="4">
    <location>
        <begin position="46"/>
        <end position="133"/>
    </location>
</feature>
<keyword evidence="2 5" id="KW-0489">Methyltransferase</keyword>
<dbReference type="PANTHER" id="PTHR44942">
    <property type="entry name" value="METHYLTRANSF_11 DOMAIN-CONTAINING PROTEIN"/>
    <property type="match status" value="1"/>
</dbReference>
<dbReference type="PANTHER" id="PTHR44942:SF4">
    <property type="entry name" value="METHYLTRANSFERASE TYPE 11 DOMAIN-CONTAINING PROTEIN"/>
    <property type="match status" value="1"/>
</dbReference>
<evidence type="ECO:0000313" key="5">
    <source>
        <dbReference type="EMBL" id="SBS78541.1"/>
    </source>
</evidence>
<comment type="similarity">
    <text evidence="1">Belongs to the methyltransferase superfamily.</text>
</comment>